<reference evidence="1" key="2">
    <citation type="submission" date="2015-07" db="EMBL/GenBank/DDBJ databases">
        <authorList>
            <person name="Noorani M."/>
        </authorList>
    </citation>
    <scope>NUCLEOTIDE SEQUENCE</scope>
    <source>
        <strain evidence="1">Yugu1</strain>
    </source>
</reference>
<accession>A0A368SNG2</accession>
<organism evidence="1">
    <name type="scientific">Setaria italica</name>
    <name type="common">Foxtail millet</name>
    <name type="synonym">Panicum italicum</name>
    <dbReference type="NCBI Taxonomy" id="4555"/>
    <lineage>
        <taxon>Eukaryota</taxon>
        <taxon>Viridiplantae</taxon>
        <taxon>Streptophyta</taxon>
        <taxon>Embryophyta</taxon>
        <taxon>Tracheophyta</taxon>
        <taxon>Spermatophyta</taxon>
        <taxon>Magnoliopsida</taxon>
        <taxon>Liliopsida</taxon>
        <taxon>Poales</taxon>
        <taxon>Poaceae</taxon>
        <taxon>PACMAD clade</taxon>
        <taxon>Panicoideae</taxon>
        <taxon>Panicodae</taxon>
        <taxon>Paniceae</taxon>
        <taxon>Cenchrinae</taxon>
        <taxon>Setaria</taxon>
    </lineage>
</organism>
<reference evidence="1" key="1">
    <citation type="journal article" date="2012" name="Nat. Biotechnol.">
        <title>Reference genome sequence of the model plant Setaria.</title>
        <authorList>
            <person name="Bennetzen J.L."/>
            <person name="Schmutz J."/>
            <person name="Wang H."/>
            <person name="Percifield R."/>
            <person name="Hawkins J."/>
            <person name="Pontaroli A.C."/>
            <person name="Estep M."/>
            <person name="Feng L."/>
            <person name="Vaughn J.N."/>
            <person name="Grimwood J."/>
            <person name="Jenkins J."/>
            <person name="Barry K."/>
            <person name="Lindquist E."/>
            <person name="Hellsten U."/>
            <person name="Deshpande S."/>
            <person name="Wang X."/>
            <person name="Wu X."/>
            <person name="Mitros T."/>
            <person name="Triplett J."/>
            <person name="Yang X."/>
            <person name="Ye C.Y."/>
            <person name="Mauro-Herrera M."/>
            <person name="Wang L."/>
            <person name="Li P."/>
            <person name="Sharma M."/>
            <person name="Sharma R."/>
            <person name="Ronald P.C."/>
            <person name="Panaud O."/>
            <person name="Kellogg E.A."/>
            <person name="Brutnell T.P."/>
            <person name="Doust A.N."/>
            <person name="Tuskan G.A."/>
            <person name="Rokhsar D."/>
            <person name="Devos K.M."/>
        </authorList>
    </citation>
    <scope>NUCLEOTIDE SEQUENCE [LARGE SCALE GENOMIC DNA]</scope>
    <source>
        <strain evidence="1">Yugu1</strain>
    </source>
</reference>
<protein>
    <submittedName>
        <fullName evidence="1">Uncharacterized protein</fullName>
    </submittedName>
</protein>
<sequence>MMMTSWNNFLQPLLHFAVVRSHHDERLVRIILPLELMLISLGLGRLGSVSLLYQWQKEEEETRKKEEDFARSSLQGCWSSFFERLFSTYLLSVCLCGLLHESLYMFEIEICSCMTREYNVDEVLCDMMTYSAFI</sequence>
<proteinExistence type="predicted"/>
<dbReference type="EMBL" id="CM003536">
    <property type="protein sequence ID" value="RCV43340.1"/>
    <property type="molecule type" value="Genomic_DNA"/>
</dbReference>
<gene>
    <name evidence="1" type="ORF">SETIT_9G286400v2</name>
</gene>
<evidence type="ECO:0000313" key="1">
    <source>
        <dbReference type="EMBL" id="RCV43340.1"/>
    </source>
</evidence>
<name>A0A368SNG2_SETIT</name>
<dbReference type="AlphaFoldDB" id="A0A368SNG2"/>